<name>A0A5R8KKH0_9BACT</name>
<gene>
    <name evidence="9 12" type="primary">tig</name>
    <name evidence="12" type="ORF">FEM03_01310</name>
</gene>
<evidence type="ECO:0000256" key="5">
    <source>
        <dbReference type="ARBA" id="ARBA00023110"/>
    </source>
</evidence>
<dbReference type="EMBL" id="VAUV01000001">
    <property type="protein sequence ID" value="TLD72740.1"/>
    <property type="molecule type" value="Genomic_DNA"/>
</dbReference>
<reference evidence="12 13" key="1">
    <citation type="submission" date="2019-05" db="EMBL/GenBank/DDBJ databases">
        <title>Verrucobacter flavum gen. nov., sp. nov. a new member of the family Verrucomicrobiaceae.</title>
        <authorList>
            <person name="Szuroczki S."/>
            <person name="Abbaszade G."/>
            <person name="Szabo A."/>
            <person name="Felfoldi T."/>
            <person name="Schumann P."/>
            <person name="Boka K."/>
            <person name="Keki Z."/>
            <person name="Toumi M."/>
            <person name="Toth E."/>
        </authorList>
    </citation>
    <scope>NUCLEOTIDE SEQUENCE [LARGE SCALE GENOMIC DNA]</scope>
    <source>
        <strain evidence="12 13">MG-N-17</strain>
    </source>
</reference>
<evidence type="ECO:0000256" key="1">
    <source>
        <dbReference type="ARBA" id="ARBA00000971"/>
    </source>
</evidence>
<dbReference type="GO" id="GO:0051301">
    <property type="term" value="P:cell division"/>
    <property type="evidence" value="ECO:0007669"/>
    <property type="project" value="UniProtKB-KW"/>
</dbReference>
<feature type="domain" description="Trigger factor ribosome-binding bacterial" evidence="10">
    <location>
        <begin position="1"/>
        <end position="141"/>
    </location>
</feature>
<evidence type="ECO:0000256" key="6">
    <source>
        <dbReference type="ARBA" id="ARBA00023186"/>
    </source>
</evidence>
<dbReference type="EC" id="5.2.1.8" evidence="3 9"/>
<evidence type="ECO:0000259" key="11">
    <source>
        <dbReference type="Pfam" id="PF05698"/>
    </source>
</evidence>
<comment type="caution">
    <text evidence="12">The sequence shown here is derived from an EMBL/GenBank/DDBJ whole genome shotgun (WGS) entry which is preliminary data.</text>
</comment>
<dbReference type="InterPro" id="IPR037041">
    <property type="entry name" value="Trigger_fac_C_sf"/>
</dbReference>
<dbReference type="Gene3D" id="3.30.70.1050">
    <property type="entry name" value="Trigger factor ribosome-binding domain"/>
    <property type="match status" value="1"/>
</dbReference>
<dbReference type="SUPFAM" id="SSF109998">
    <property type="entry name" value="Triger factor/SurA peptide-binding domain-like"/>
    <property type="match status" value="1"/>
</dbReference>
<dbReference type="GO" id="GO:0051083">
    <property type="term" value="P:'de novo' cotranslational protein folding"/>
    <property type="evidence" value="ECO:0007669"/>
    <property type="project" value="TreeGrafter"/>
</dbReference>
<dbReference type="Pfam" id="PF05697">
    <property type="entry name" value="Trigger_N"/>
    <property type="match status" value="1"/>
</dbReference>
<dbReference type="InterPro" id="IPR036611">
    <property type="entry name" value="Trigger_fac_ribosome-bd_sf"/>
</dbReference>
<dbReference type="Pfam" id="PF05698">
    <property type="entry name" value="Trigger_C"/>
    <property type="match status" value="1"/>
</dbReference>
<keyword evidence="9" id="KW-0132">Cell division</keyword>
<keyword evidence="7 9" id="KW-0413">Isomerase</keyword>
<evidence type="ECO:0000313" key="13">
    <source>
        <dbReference type="Proteomes" id="UP000306196"/>
    </source>
</evidence>
<dbReference type="PANTHER" id="PTHR30560">
    <property type="entry name" value="TRIGGER FACTOR CHAPERONE AND PEPTIDYL-PROLYL CIS/TRANS ISOMERASE"/>
    <property type="match status" value="1"/>
</dbReference>
<feature type="domain" description="Trigger factor C-terminal" evidence="11">
    <location>
        <begin position="272"/>
        <end position="428"/>
    </location>
</feature>
<dbReference type="GO" id="GO:0003755">
    <property type="term" value="F:peptidyl-prolyl cis-trans isomerase activity"/>
    <property type="evidence" value="ECO:0007669"/>
    <property type="project" value="UniProtKB-UniRule"/>
</dbReference>
<dbReference type="GO" id="GO:0043335">
    <property type="term" value="P:protein unfolding"/>
    <property type="evidence" value="ECO:0007669"/>
    <property type="project" value="TreeGrafter"/>
</dbReference>
<comment type="subcellular location">
    <subcellularLocation>
        <location evidence="9">Cytoplasm</location>
    </subcellularLocation>
    <text evidence="9">About half TF is bound to the ribosome near the polypeptide exit tunnel while the other half is free in the cytoplasm.</text>
</comment>
<evidence type="ECO:0000256" key="2">
    <source>
        <dbReference type="ARBA" id="ARBA00005464"/>
    </source>
</evidence>
<comment type="catalytic activity">
    <reaction evidence="1 9">
        <text>[protein]-peptidylproline (omega=180) = [protein]-peptidylproline (omega=0)</text>
        <dbReference type="Rhea" id="RHEA:16237"/>
        <dbReference type="Rhea" id="RHEA-COMP:10747"/>
        <dbReference type="Rhea" id="RHEA-COMP:10748"/>
        <dbReference type="ChEBI" id="CHEBI:83833"/>
        <dbReference type="ChEBI" id="CHEBI:83834"/>
        <dbReference type="EC" id="5.2.1.8"/>
    </reaction>
</comment>
<dbReference type="InterPro" id="IPR005215">
    <property type="entry name" value="Trig_fac"/>
</dbReference>
<dbReference type="OrthoDB" id="9767721at2"/>
<evidence type="ECO:0000313" key="12">
    <source>
        <dbReference type="EMBL" id="TLD72740.1"/>
    </source>
</evidence>
<keyword evidence="6 9" id="KW-0143">Chaperone</keyword>
<protein>
    <recommendedName>
        <fullName evidence="4 9">Trigger factor</fullName>
        <shortName evidence="9">TF</shortName>
        <ecNumber evidence="3 9">5.2.1.8</ecNumber>
    </recommendedName>
    <alternativeName>
        <fullName evidence="8 9">PPIase</fullName>
    </alternativeName>
</protein>
<dbReference type="Gene3D" id="1.10.3120.10">
    <property type="entry name" value="Trigger factor, C-terminal domain"/>
    <property type="match status" value="1"/>
</dbReference>
<dbReference type="SUPFAM" id="SSF102735">
    <property type="entry name" value="Trigger factor ribosome-binding domain"/>
    <property type="match status" value="1"/>
</dbReference>
<dbReference type="HAMAP" id="MF_00303">
    <property type="entry name" value="Trigger_factor_Tig"/>
    <property type="match status" value="1"/>
</dbReference>
<dbReference type="InterPro" id="IPR027304">
    <property type="entry name" value="Trigger_fact/SurA_dom_sf"/>
</dbReference>
<dbReference type="InterPro" id="IPR046357">
    <property type="entry name" value="PPIase_dom_sf"/>
</dbReference>
<keyword evidence="9" id="KW-0963">Cytoplasm</keyword>
<dbReference type="AlphaFoldDB" id="A0A5R8KKH0"/>
<sequence length="446" mass="50782">MNITLETQPNCRAVIHVEIPSSDVQRERDSVTTNYVRYAKLPGFRPGKAPKAVVAKKYQPQIREELEQALVRLGYQEAAKRNDVDILNVLNVKDQSLHQDESFTFSLEVSTVPKFELPEYKGIAVKLPRVEVGDDDVEHELLHLRERYQTFKDVERPAAIGDFAVVTAEGTVDGQLVADAFPEAPAFLKKMDGNWLELTEEESFLPGFFAALVGISKDEERSVTIEVPEDFPFEAARGKSLVFNVKCSGVKEKELPPLDEDFAKKVNPEWDLERLRTEVKAAVTQRRERSREEAKTNQVLEFLTERLEFELPQEAVNREAQRRTNEIASNALRQGMDQQAIMEAQEQIVSAATQQARQNVKVDFILSEIAKRENISVTEEQLRRALAQIAMQERIAPKKLLNDARKNGLIERLRADLLIQNSIQFLKEQAAIEEVEPEKEDCGHKH</sequence>
<evidence type="ECO:0000256" key="7">
    <source>
        <dbReference type="ARBA" id="ARBA00023235"/>
    </source>
</evidence>
<dbReference type="GO" id="GO:0005737">
    <property type="term" value="C:cytoplasm"/>
    <property type="evidence" value="ECO:0007669"/>
    <property type="project" value="UniProtKB-SubCell"/>
</dbReference>
<comment type="similarity">
    <text evidence="2 9">Belongs to the FKBP-type PPIase family. Tig subfamily.</text>
</comment>
<dbReference type="PIRSF" id="PIRSF003095">
    <property type="entry name" value="Trigger_factor"/>
    <property type="match status" value="1"/>
</dbReference>
<keyword evidence="5 9" id="KW-0697">Rotamase</keyword>
<dbReference type="GO" id="GO:0015031">
    <property type="term" value="P:protein transport"/>
    <property type="evidence" value="ECO:0007669"/>
    <property type="project" value="UniProtKB-UniRule"/>
</dbReference>
<dbReference type="SUPFAM" id="SSF54534">
    <property type="entry name" value="FKBP-like"/>
    <property type="match status" value="1"/>
</dbReference>
<dbReference type="RefSeq" id="WP_138084363.1">
    <property type="nucleotide sequence ID" value="NZ_VAUV01000001.1"/>
</dbReference>
<evidence type="ECO:0000256" key="4">
    <source>
        <dbReference type="ARBA" id="ARBA00016902"/>
    </source>
</evidence>
<dbReference type="InterPro" id="IPR008880">
    <property type="entry name" value="Trigger_fac_C"/>
</dbReference>
<dbReference type="InterPro" id="IPR008881">
    <property type="entry name" value="Trigger_fac_ribosome-bd_bac"/>
</dbReference>
<keyword evidence="9" id="KW-0131">Cell cycle</keyword>
<accession>A0A5R8KKH0</accession>
<evidence type="ECO:0000256" key="9">
    <source>
        <dbReference type="HAMAP-Rule" id="MF_00303"/>
    </source>
</evidence>
<dbReference type="PANTHER" id="PTHR30560:SF3">
    <property type="entry name" value="TRIGGER FACTOR-LIKE PROTEIN TIG, CHLOROPLASTIC"/>
    <property type="match status" value="1"/>
</dbReference>
<dbReference type="Gene3D" id="3.10.50.40">
    <property type="match status" value="1"/>
</dbReference>
<organism evidence="12 13">
    <name type="scientific">Phragmitibacter flavus</name>
    <dbReference type="NCBI Taxonomy" id="2576071"/>
    <lineage>
        <taxon>Bacteria</taxon>
        <taxon>Pseudomonadati</taxon>
        <taxon>Verrucomicrobiota</taxon>
        <taxon>Verrucomicrobiia</taxon>
        <taxon>Verrucomicrobiales</taxon>
        <taxon>Verrucomicrobiaceae</taxon>
        <taxon>Phragmitibacter</taxon>
    </lineage>
</organism>
<dbReference type="NCBIfam" id="TIGR00115">
    <property type="entry name" value="tig"/>
    <property type="match status" value="1"/>
</dbReference>
<dbReference type="Proteomes" id="UP000306196">
    <property type="component" value="Unassembled WGS sequence"/>
</dbReference>
<evidence type="ECO:0000256" key="3">
    <source>
        <dbReference type="ARBA" id="ARBA00013194"/>
    </source>
</evidence>
<dbReference type="GO" id="GO:0043022">
    <property type="term" value="F:ribosome binding"/>
    <property type="evidence" value="ECO:0007669"/>
    <property type="project" value="TreeGrafter"/>
</dbReference>
<comment type="function">
    <text evidence="9">Involved in protein export. Acts as a chaperone by maintaining the newly synthesized protein in an open conformation. Functions as a peptidyl-prolyl cis-trans isomerase.</text>
</comment>
<evidence type="ECO:0000259" key="10">
    <source>
        <dbReference type="Pfam" id="PF05697"/>
    </source>
</evidence>
<evidence type="ECO:0000256" key="8">
    <source>
        <dbReference type="ARBA" id="ARBA00029986"/>
    </source>
</evidence>
<dbReference type="GO" id="GO:0044183">
    <property type="term" value="F:protein folding chaperone"/>
    <property type="evidence" value="ECO:0007669"/>
    <property type="project" value="TreeGrafter"/>
</dbReference>
<proteinExistence type="inferred from homology"/>
<comment type="domain">
    <text evidence="9">Consists of 3 domains; the N-terminus binds the ribosome, the middle domain has PPIase activity, while the C-terminus has intrinsic chaperone activity on its own.</text>
</comment>
<keyword evidence="13" id="KW-1185">Reference proteome</keyword>